<dbReference type="Proteomes" id="UP000823937">
    <property type="component" value="Unassembled WGS sequence"/>
</dbReference>
<dbReference type="GO" id="GO:0008531">
    <property type="term" value="F:riboflavin kinase activity"/>
    <property type="evidence" value="ECO:0007669"/>
    <property type="project" value="UniProtKB-UniRule"/>
</dbReference>
<dbReference type="SUPFAM" id="SSF52374">
    <property type="entry name" value="Nucleotidylyl transferase"/>
    <property type="match status" value="1"/>
</dbReference>
<reference evidence="13" key="1">
    <citation type="journal article" date="2021" name="PeerJ">
        <title>Extensive microbial diversity within the chicken gut microbiome revealed by metagenomics and culture.</title>
        <authorList>
            <person name="Gilroy R."/>
            <person name="Ravi A."/>
            <person name="Getino M."/>
            <person name="Pursley I."/>
            <person name="Horton D.L."/>
            <person name="Alikhan N.F."/>
            <person name="Baker D."/>
            <person name="Gharbi K."/>
            <person name="Hall N."/>
            <person name="Watson M."/>
            <person name="Adriaenssens E.M."/>
            <person name="Foster-Nyarko E."/>
            <person name="Jarju S."/>
            <person name="Secka A."/>
            <person name="Antonio M."/>
            <person name="Oren A."/>
            <person name="Chaudhuri R.R."/>
            <person name="La Ragione R."/>
            <person name="Hildebrand F."/>
            <person name="Pallen M.J."/>
        </authorList>
    </citation>
    <scope>NUCLEOTIDE SEQUENCE</scope>
    <source>
        <strain evidence="13">CHK169-2315</strain>
    </source>
</reference>
<evidence type="ECO:0000256" key="2">
    <source>
        <dbReference type="ARBA" id="ARBA00005201"/>
    </source>
</evidence>
<evidence type="ECO:0000313" key="14">
    <source>
        <dbReference type="Proteomes" id="UP000823937"/>
    </source>
</evidence>
<evidence type="ECO:0000256" key="1">
    <source>
        <dbReference type="ARBA" id="ARBA00004726"/>
    </source>
</evidence>
<evidence type="ECO:0000256" key="10">
    <source>
        <dbReference type="ARBA" id="ARBA00049494"/>
    </source>
</evidence>
<dbReference type="InterPro" id="IPR014729">
    <property type="entry name" value="Rossmann-like_a/b/a_fold"/>
</dbReference>
<evidence type="ECO:0000256" key="6">
    <source>
        <dbReference type="ARBA" id="ARBA00022695"/>
    </source>
</evidence>
<evidence type="ECO:0000313" key="13">
    <source>
        <dbReference type="EMBL" id="HIV74384.1"/>
    </source>
</evidence>
<gene>
    <name evidence="13" type="ORF">H9895_04795</name>
</gene>
<evidence type="ECO:0000256" key="7">
    <source>
        <dbReference type="ARBA" id="ARBA00022741"/>
    </source>
</evidence>
<dbReference type="GO" id="GO:0003919">
    <property type="term" value="F:FMN adenylyltransferase activity"/>
    <property type="evidence" value="ECO:0007669"/>
    <property type="project" value="UniProtKB-UniRule"/>
</dbReference>
<name>A0A9D1PLB9_9BACI</name>
<dbReference type="CDD" id="cd02064">
    <property type="entry name" value="FAD_synthetase_N"/>
    <property type="match status" value="1"/>
</dbReference>
<dbReference type="GO" id="GO:0009231">
    <property type="term" value="P:riboflavin biosynthetic process"/>
    <property type="evidence" value="ECO:0007669"/>
    <property type="project" value="InterPro"/>
</dbReference>
<keyword evidence="7 11" id="KW-0547">Nucleotide-binding</keyword>
<comment type="similarity">
    <text evidence="11">Belongs to the ribF family.</text>
</comment>
<evidence type="ECO:0000259" key="12">
    <source>
        <dbReference type="Pfam" id="PF06574"/>
    </source>
</evidence>
<dbReference type="InterPro" id="IPR023468">
    <property type="entry name" value="Riboflavin_kinase"/>
</dbReference>
<dbReference type="InterPro" id="IPR015864">
    <property type="entry name" value="FAD_synthase"/>
</dbReference>
<protein>
    <recommendedName>
        <fullName evidence="11">Riboflavin biosynthesis protein</fullName>
    </recommendedName>
    <domain>
        <recommendedName>
            <fullName evidence="11">Riboflavin kinase</fullName>
            <ecNumber evidence="11">2.7.1.26</ecNumber>
        </recommendedName>
        <alternativeName>
            <fullName evidence="11">Flavokinase</fullName>
        </alternativeName>
    </domain>
    <domain>
        <recommendedName>
            <fullName evidence="11">FMN adenylyltransferase</fullName>
            <ecNumber evidence="11">2.7.7.2</ecNumber>
        </recommendedName>
        <alternativeName>
            <fullName evidence="11">FAD pyrophosphorylase</fullName>
        </alternativeName>
        <alternativeName>
            <fullName evidence="11">FAD synthase</fullName>
        </alternativeName>
    </domain>
</protein>
<dbReference type="FunFam" id="3.40.50.620:FF:000021">
    <property type="entry name" value="Riboflavin biosynthesis protein"/>
    <property type="match status" value="1"/>
</dbReference>
<dbReference type="Pfam" id="PF06574">
    <property type="entry name" value="FAD_syn"/>
    <property type="match status" value="1"/>
</dbReference>
<keyword evidence="9 11" id="KW-0067">ATP-binding</keyword>
<reference evidence="13" key="2">
    <citation type="submission" date="2021-04" db="EMBL/GenBank/DDBJ databases">
        <authorList>
            <person name="Gilroy R."/>
        </authorList>
    </citation>
    <scope>NUCLEOTIDE SEQUENCE</scope>
    <source>
        <strain evidence="13">CHK169-2315</strain>
    </source>
</reference>
<evidence type="ECO:0000256" key="3">
    <source>
        <dbReference type="ARBA" id="ARBA00022630"/>
    </source>
</evidence>
<evidence type="ECO:0000256" key="4">
    <source>
        <dbReference type="ARBA" id="ARBA00022643"/>
    </source>
</evidence>
<dbReference type="PIRSF" id="PIRSF004491">
    <property type="entry name" value="FAD_Synth"/>
    <property type="match status" value="1"/>
</dbReference>
<keyword evidence="6 11" id="KW-0548">Nucleotidyltransferase</keyword>
<organism evidence="13 14">
    <name type="scientific">Candidatus Pseudogracilibacillus intestinigallinarum</name>
    <dbReference type="NCBI Taxonomy" id="2838742"/>
    <lineage>
        <taxon>Bacteria</taxon>
        <taxon>Bacillati</taxon>
        <taxon>Bacillota</taxon>
        <taxon>Bacilli</taxon>
        <taxon>Bacillales</taxon>
        <taxon>Bacillaceae</taxon>
        <taxon>Pseudogracilibacillus</taxon>
    </lineage>
</organism>
<dbReference type="GO" id="GO:0009398">
    <property type="term" value="P:FMN biosynthetic process"/>
    <property type="evidence" value="ECO:0007669"/>
    <property type="project" value="UniProtKB-UniRule"/>
</dbReference>
<dbReference type="AlphaFoldDB" id="A0A9D1PLB9"/>
<comment type="catalytic activity">
    <reaction evidence="10 11">
        <text>FMN + ATP + H(+) = FAD + diphosphate</text>
        <dbReference type="Rhea" id="RHEA:17237"/>
        <dbReference type="ChEBI" id="CHEBI:15378"/>
        <dbReference type="ChEBI" id="CHEBI:30616"/>
        <dbReference type="ChEBI" id="CHEBI:33019"/>
        <dbReference type="ChEBI" id="CHEBI:57692"/>
        <dbReference type="ChEBI" id="CHEBI:58210"/>
        <dbReference type="EC" id="2.7.7.2"/>
    </reaction>
</comment>
<keyword evidence="4 11" id="KW-0288">FMN</keyword>
<dbReference type="GO" id="GO:0006747">
    <property type="term" value="P:FAD biosynthetic process"/>
    <property type="evidence" value="ECO:0007669"/>
    <property type="project" value="UniProtKB-UniRule"/>
</dbReference>
<dbReference type="Gene3D" id="3.40.50.620">
    <property type="entry name" value="HUPs"/>
    <property type="match status" value="1"/>
</dbReference>
<dbReference type="EC" id="2.7.1.26" evidence="11"/>
<evidence type="ECO:0000256" key="8">
    <source>
        <dbReference type="ARBA" id="ARBA00022827"/>
    </source>
</evidence>
<comment type="pathway">
    <text evidence="1 11">Cofactor biosynthesis; FAD biosynthesis; FAD from FMN: step 1/1.</text>
</comment>
<keyword evidence="8 11" id="KW-0274">FAD</keyword>
<comment type="caution">
    <text evidence="13">The sequence shown here is derived from an EMBL/GenBank/DDBJ whole genome shotgun (WGS) entry which is preliminary data.</text>
</comment>
<dbReference type="InterPro" id="IPR002606">
    <property type="entry name" value="Riboflavin_kinase_bac"/>
</dbReference>
<proteinExistence type="inferred from homology"/>
<comment type="pathway">
    <text evidence="2 11">Cofactor biosynthesis; FMN biosynthesis; FMN from riboflavin (ATP route): step 1/1.</text>
</comment>
<dbReference type="PANTHER" id="PTHR22749:SF6">
    <property type="entry name" value="RIBOFLAVIN KINASE"/>
    <property type="match status" value="1"/>
</dbReference>
<keyword evidence="3 11" id="KW-0285">Flavoprotein</keyword>
<dbReference type="PANTHER" id="PTHR22749">
    <property type="entry name" value="RIBOFLAVIN KINASE/FMN ADENYLYLTRANSFERASE"/>
    <property type="match status" value="1"/>
</dbReference>
<keyword evidence="11" id="KW-0418">Kinase</keyword>
<keyword evidence="5 11" id="KW-0808">Transferase</keyword>
<sequence>MEVIFLDCETEMRQKDAYAMAMGFFDGVHLGHQELLKSTSRYAKQHHIKSAAFTFSPHPDEVIKGMENRKYITLLQEKIEKIAACGIDTIFVMKFDFPFASLDPYEFIDRYVLQMNVKHVVVGFDFTFGFKAKGNVAMLRRVAQSTECYSVSVIPKKTVHAIKIGSTETKALVQQGKVEEVIQFLGNDYTIQAKLMQIDDDMFRAEINQKYILPNKGTYLIKICANGYTTNGQLMVEQNKAIIQVNDLYDHMDLSYCHITFLKQIRVSELIFA</sequence>
<feature type="domain" description="FAD synthetase" evidence="12">
    <location>
        <begin position="14"/>
        <end position="167"/>
    </location>
</feature>
<dbReference type="EC" id="2.7.7.2" evidence="11"/>
<evidence type="ECO:0000256" key="11">
    <source>
        <dbReference type="PIRNR" id="PIRNR004491"/>
    </source>
</evidence>
<accession>A0A9D1PLB9</accession>
<evidence type="ECO:0000256" key="5">
    <source>
        <dbReference type="ARBA" id="ARBA00022679"/>
    </source>
</evidence>
<comment type="catalytic activity">
    <reaction evidence="11">
        <text>riboflavin + ATP = FMN + ADP + H(+)</text>
        <dbReference type="Rhea" id="RHEA:14357"/>
        <dbReference type="ChEBI" id="CHEBI:15378"/>
        <dbReference type="ChEBI" id="CHEBI:30616"/>
        <dbReference type="ChEBI" id="CHEBI:57986"/>
        <dbReference type="ChEBI" id="CHEBI:58210"/>
        <dbReference type="ChEBI" id="CHEBI:456216"/>
        <dbReference type="EC" id="2.7.1.26"/>
    </reaction>
</comment>
<evidence type="ECO:0000256" key="9">
    <source>
        <dbReference type="ARBA" id="ARBA00022840"/>
    </source>
</evidence>
<dbReference type="GO" id="GO:0005524">
    <property type="term" value="F:ATP binding"/>
    <property type="evidence" value="ECO:0007669"/>
    <property type="project" value="UniProtKB-UniRule"/>
</dbReference>
<dbReference type="EMBL" id="DXHX01000070">
    <property type="protein sequence ID" value="HIV74384.1"/>
    <property type="molecule type" value="Genomic_DNA"/>
</dbReference>